<dbReference type="GO" id="GO:0005886">
    <property type="term" value="C:plasma membrane"/>
    <property type="evidence" value="ECO:0007669"/>
    <property type="project" value="UniProtKB-SubCell"/>
</dbReference>
<evidence type="ECO:0000313" key="8">
    <source>
        <dbReference type="EMBL" id="QES54390.1"/>
    </source>
</evidence>
<keyword evidence="3 6" id="KW-0812">Transmembrane</keyword>
<evidence type="ECO:0000313" key="9">
    <source>
        <dbReference type="Proteomes" id="UP000324101"/>
    </source>
</evidence>
<dbReference type="EMBL" id="CP029189">
    <property type="protein sequence ID" value="QES54390.1"/>
    <property type="molecule type" value="Genomic_DNA"/>
</dbReference>
<dbReference type="Proteomes" id="UP000324101">
    <property type="component" value="Chromosome"/>
</dbReference>
<evidence type="ECO:0000259" key="7">
    <source>
        <dbReference type="Pfam" id="PF06271"/>
    </source>
</evidence>
<evidence type="ECO:0000256" key="6">
    <source>
        <dbReference type="SAM" id="Phobius"/>
    </source>
</evidence>
<feature type="transmembrane region" description="Helical" evidence="6">
    <location>
        <begin position="49"/>
        <end position="67"/>
    </location>
</feature>
<gene>
    <name evidence="8" type="ORF">DEJ51_09180</name>
</gene>
<keyword evidence="2" id="KW-1003">Cell membrane</keyword>
<evidence type="ECO:0000256" key="1">
    <source>
        <dbReference type="ARBA" id="ARBA00004651"/>
    </source>
</evidence>
<dbReference type="OrthoDB" id="5187110at2"/>
<dbReference type="Pfam" id="PF06271">
    <property type="entry name" value="RDD"/>
    <property type="match status" value="1"/>
</dbReference>
<keyword evidence="5 6" id="KW-0472">Membrane</keyword>
<dbReference type="RefSeq" id="WP_150257149.1">
    <property type="nucleotide sequence ID" value="NZ_CP029189.1"/>
</dbReference>
<evidence type="ECO:0000256" key="3">
    <source>
        <dbReference type="ARBA" id="ARBA00022692"/>
    </source>
</evidence>
<proteinExistence type="predicted"/>
<dbReference type="InterPro" id="IPR010432">
    <property type="entry name" value="RDD"/>
</dbReference>
<feature type="transmembrane region" description="Helical" evidence="6">
    <location>
        <begin position="73"/>
        <end position="96"/>
    </location>
</feature>
<dbReference type="InterPro" id="IPR016795">
    <property type="entry name" value="UCP021697"/>
</dbReference>
<keyword evidence="4 6" id="KW-1133">Transmembrane helix</keyword>
<evidence type="ECO:0000256" key="5">
    <source>
        <dbReference type="ARBA" id="ARBA00023136"/>
    </source>
</evidence>
<feature type="transmembrane region" description="Helical" evidence="6">
    <location>
        <begin position="117"/>
        <end position="136"/>
    </location>
</feature>
<feature type="domain" description="RDD" evidence="7">
    <location>
        <begin position="42"/>
        <end position="148"/>
    </location>
</feature>
<organism evidence="8 9">
    <name type="scientific">Streptomyces venezuelae</name>
    <dbReference type="NCBI Taxonomy" id="54571"/>
    <lineage>
        <taxon>Bacteria</taxon>
        <taxon>Bacillati</taxon>
        <taxon>Actinomycetota</taxon>
        <taxon>Actinomycetes</taxon>
        <taxon>Kitasatosporales</taxon>
        <taxon>Streptomycetaceae</taxon>
        <taxon>Streptomyces</taxon>
    </lineage>
</organism>
<dbReference type="PANTHER" id="PTHR36115:SF6">
    <property type="entry name" value="PROLINE-RICH ANTIGEN HOMOLOG"/>
    <property type="match status" value="1"/>
</dbReference>
<comment type="subcellular location">
    <subcellularLocation>
        <location evidence="1">Cell membrane</location>
        <topology evidence="1">Multi-pass membrane protein</topology>
    </subcellularLocation>
</comment>
<dbReference type="AlphaFoldDB" id="A0A5P2DII1"/>
<accession>A0A5P2DII1</accession>
<name>A0A5P2DII1_STRVZ</name>
<evidence type="ECO:0000256" key="4">
    <source>
        <dbReference type="ARBA" id="ARBA00022989"/>
    </source>
</evidence>
<sequence>MDNRQAIGSWLSGPRAAAEEMGVDFGYPGQRLGLPQQGPGSVARFGRRLGAVAIDWIGCQLIAYGLITGGDLAAAGNWTLGLFVALTILTVGTVGFTPGKRILGLRVMSESGGRLGAVRVVLRTLLLALVIPALIWDRDGRGLHDRLARAVQVRI</sequence>
<dbReference type="PANTHER" id="PTHR36115">
    <property type="entry name" value="PROLINE-RICH ANTIGEN HOMOLOG-RELATED"/>
    <property type="match status" value="1"/>
</dbReference>
<dbReference type="PIRSF" id="PIRSF021697">
    <property type="entry name" value="UCP021697"/>
    <property type="match status" value="1"/>
</dbReference>
<reference evidence="8 9" key="1">
    <citation type="submission" date="2018-05" db="EMBL/GenBank/DDBJ databases">
        <title>Streptomyces venezuelae.</title>
        <authorList>
            <person name="Kim W."/>
            <person name="Lee N."/>
            <person name="Cho B.-K."/>
        </authorList>
    </citation>
    <scope>NUCLEOTIDE SEQUENCE [LARGE SCALE GENOMIC DNA]</scope>
    <source>
        <strain evidence="8 9">ATCC 21018</strain>
    </source>
</reference>
<dbReference type="InterPro" id="IPR051791">
    <property type="entry name" value="Pra-immunoreactive"/>
</dbReference>
<protein>
    <submittedName>
        <fullName evidence="8">RDD family protein</fullName>
    </submittedName>
</protein>
<evidence type="ECO:0000256" key="2">
    <source>
        <dbReference type="ARBA" id="ARBA00022475"/>
    </source>
</evidence>